<dbReference type="GO" id="GO:0010506">
    <property type="term" value="P:regulation of autophagy"/>
    <property type="evidence" value="ECO:0007669"/>
    <property type="project" value="InterPro"/>
</dbReference>
<dbReference type="GO" id="GO:0004674">
    <property type="term" value="F:protein serine/threonine kinase activity"/>
    <property type="evidence" value="ECO:0007669"/>
    <property type="project" value="InterPro"/>
</dbReference>
<feature type="region of interest" description="Disordered" evidence="6">
    <location>
        <begin position="405"/>
        <end position="430"/>
    </location>
</feature>
<dbReference type="InterPro" id="IPR011009">
    <property type="entry name" value="Kinase-like_dom_sf"/>
</dbReference>
<dbReference type="GO" id="GO:0005829">
    <property type="term" value="C:cytosol"/>
    <property type="evidence" value="ECO:0007669"/>
    <property type="project" value="TreeGrafter"/>
</dbReference>
<dbReference type="AlphaFoldDB" id="A0A2S1BJL0"/>
<keyword evidence="4 5" id="KW-0067">ATP-binding</keyword>
<dbReference type="PROSITE" id="PS00108">
    <property type="entry name" value="PROTEIN_KINASE_ST"/>
    <property type="match status" value="1"/>
</dbReference>
<name>A0A2S1BJL0_DUGJA</name>
<dbReference type="GO" id="GO:0005776">
    <property type="term" value="C:autophagosome"/>
    <property type="evidence" value="ECO:0007669"/>
    <property type="project" value="TreeGrafter"/>
</dbReference>
<feature type="compositionally biased region" description="Basic and acidic residues" evidence="6">
    <location>
        <begin position="633"/>
        <end position="642"/>
    </location>
</feature>
<feature type="region of interest" description="Disordered" evidence="6">
    <location>
        <begin position="344"/>
        <end position="366"/>
    </location>
</feature>
<protein>
    <submittedName>
        <fullName evidence="8">Atg1</fullName>
    </submittedName>
</protein>
<dbReference type="PANTHER" id="PTHR24348:SF22">
    <property type="entry name" value="NON-SPECIFIC SERINE_THREONINE PROTEIN KINASE"/>
    <property type="match status" value="1"/>
</dbReference>
<feature type="compositionally biased region" description="Polar residues" evidence="6">
    <location>
        <begin position="405"/>
        <end position="424"/>
    </location>
</feature>
<feature type="domain" description="Protein kinase" evidence="7">
    <location>
        <begin position="11"/>
        <end position="281"/>
    </location>
</feature>
<evidence type="ECO:0000259" key="7">
    <source>
        <dbReference type="PROSITE" id="PS50011"/>
    </source>
</evidence>
<dbReference type="PROSITE" id="PS50011">
    <property type="entry name" value="PROTEIN_KINASE_DOM"/>
    <property type="match status" value="1"/>
</dbReference>
<evidence type="ECO:0000256" key="3">
    <source>
        <dbReference type="ARBA" id="ARBA00022777"/>
    </source>
</evidence>
<dbReference type="GO" id="GO:0005524">
    <property type="term" value="F:ATP binding"/>
    <property type="evidence" value="ECO:0007669"/>
    <property type="project" value="UniProtKB-UniRule"/>
</dbReference>
<dbReference type="GO" id="GO:0034727">
    <property type="term" value="P:piecemeal microautophagy of the nucleus"/>
    <property type="evidence" value="ECO:0007669"/>
    <property type="project" value="TreeGrafter"/>
</dbReference>
<evidence type="ECO:0000313" key="8">
    <source>
        <dbReference type="EMBL" id="AWD06772.1"/>
    </source>
</evidence>
<accession>A0A2S1BJL0</accession>
<sequence length="814" mass="91963">MSLLSVGKFEYNPANVLGNGAFAIVYEGRFKEKPDQKVAIKAMRGSDRNLVKSKNLLSKEIAVLKDLNHPNIVRLFDHMIAPDGVYLFMEYCNGGDLAKVLSERRTLSEENISSILSQLSSALDVMNLQGIMHRDLKPGNILLCYPPDVKVRKPSFDLIKSKVKYKLADFGFARFLQDGIMAVTMCGSPMYMAPEVLLCKNYTISVDIWSMGVIIYQCLTGVAPFQASNPEALKAIYQKQLDPIRFPPQTSKYLRDVIVKMLVKNPSNRISFKNIMQHPFVRGHITVDPPRKHSNFPTEQNLPAVRTNKPMLAEYFAPQPKSEAPPPPPYTNNEYNDTRINRAYSSSSNSSAIPIPTSTRQSNLTRNDEDIADTGFVFVNHDGSIAKESRVFAAIAQKVDRSENLLQRNSKTTPESESNNTIDNSKLLADSGHTSSNTGIYGISSTQKPFKLSTEDFYSKTDNLNQQTTFIKNSKDKKDNSTSNCTEFFLSQSPPSTSQVPVKTLRGIEPNHPVSEMHTVETEPNIRAKASFIQPSVQPSNTENINLLTRDRRSLTAPTQFNKLDDQNAELYDENALYDEPPELDDEVLCSSEHKEESQKIMIVLDMCELLFDLAEQRNALMSRPAPDDSEPSENRSDEDRQGLLDVISAPQRIAEQMLLYKRILQYLQTLFYEIKSAVEKQRLCATRTSCRNIRACNNLYHRCIIKLHLLIAETERNSNFGKLIMSWYLSVSVNKMIFHYSLDQCSAAEMDAIVGSLDMCTIRYKAAISLMLGLSQHAKSPSDVRDTKECINIMQSRFIRHWHAYTDSPTLME</sequence>
<dbReference type="InterPro" id="IPR017441">
    <property type="entry name" value="Protein_kinase_ATP_BS"/>
</dbReference>
<proteinExistence type="evidence at transcript level"/>
<evidence type="ECO:0000256" key="1">
    <source>
        <dbReference type="ARBA" id="ARBA00022679"/>
    </source>
</evidence>
<reference evidence="8" key="1">
    <citation type="submission" date="2017-12" db="EMBL/GenBank/DDBJ databases">
        <title>Identification of autophagy-related gene DjAtg1 in planarian Dugesia japonica.</title>
        <authorList>
            <person name="Ma K."/>
            <person name="Zhang Y."/>
            <person name="Song G."/>
        </authorList>
    </citation>
    <scope>NUCLEOTIDE SEQUENCE</scope>
</reference>
<keyword evidence="2 5" id="KW-0547">Nucleotide-binding</keyword>
<dbReference type="GO" id="GO:0000045">
    <property type="term" value="P:autophagosome assembly"/>
    <property type="evidence" value="ECO:0007669"/>
    <property type="project" value="TreeGrafter"/>
</dbReference>
<dbReference type="EMBL" id="MG599481">
    <property type="protein sequence ID" value="AWD06772.1"/>
    <property type="molecule type" value="mRNA"/>
</dbReference>
<dbReference type="SUPFAM" id="SSF56112">
    <property type="entry name" value="Protein kinase-like (PK-like)"/>
    <property type="match status" value="1"/>
</dbReference>
<evidence type="ECO:0000256" key="6">
    <source>
        <dbReference type="SAM" id="MobiDB-lite"/>
    </source>
</evidence>
<keyword evidence="3" id="KW-0418">Kinase</keyword>
<dbReference type="InterPro" id="IPR000719">
    <property type="entry name" value="Prot_kinase_dom"/>
</dbReference>
<dbReference type="InterPro" id="IPR008271">
    <property type="entry name" value="Ser/Thr_kinase_AS"/>
</dbReference>
<feature type="binding site" evidence="5">
    <location>
        <position position="41"/>
    </location>
    <ligand>
        <name>ATP</name>
        <dbReference type="ChEBI" id="CHEBI:30616"/>
    </ligand>
</feature>
<evidence type="ECO:0000256" key="4">
    <source>
        <dbReference type="ARBA" id="ARBA00022840"/>
    </source>
</evidence>
<dbReference type="GO" id="GO:0034045">
    <property type="term" value="C:phagophore assembly site membrane"/>
    <property type="evidence" value="ECO:0007669"/>
    <property type="project" value="TreeGrafter"/>
</dbReference>
<organism evidence="8">
    <name type="scientific">Dugesia japonica</name>
    <name type="common">Planarian</name>
    <dbReference type="NCBI Taxonomy" id="6161"/>
    <lineage>
        <taxon>Eukaryota</taxon>
        <taxon>Metazoa</taxon>
        <taxon>Spiralia</taxon>
        <taxon>Lophotrochozoa</taxon>
        <taxon>Platyhelminthes</taxon>
        <taxon>Rhabditophora</taxon>
        <taxon>Seriata</taxon>
        <taxon>Tricladida</taxon>
        <taxon>Continenticola</taxon>
        <taxon>Geoplanoidea</taxon>
        <taxon>Dugesiidae</taxon>
        <taxon>Dugesia</taxon>
    </lineage>
</organism>
<feature type="compositionally biased region" description="Low complexity" evidence="6">
    <location>
        <begin position="344"/>
        <end position="359"/>
    </location>
</feature>
<dbReference type="GO" id="GO:0061709">
    <property type="term" value="P:reticulophagy"/>
    <property type="evidence" value="ECO:0007669"/>
    <property type="project" value="TreeGrafter"/>
</dbReference>
<dbReference type="InterPro" id="IPR045269">
    <property type="entry name" value="Atg1-like"/>
</dbReference>
<dbReference type="Gene3D" id="3.30.200.20">
    <property type="entry name" value="Phosphorylase Kinase, domain 1"/>
    <property type="match status" value="1"/>
</dbReference>
<dbReference type="SMART" id="SM00220">
    <property type="entry name" value="S_TKc"/>
    <property type="match status" value="1"/>
</dbReference>
<evidence type="ECO:0000256" key="2">
    <source>
        <dbReference type="ARBA" id="ARBA00022741"/>
    </source>
</evidence>
<feature type="region of interest" description="Disordered" evidence="6">
    <location>
        <begin position="623"/>
        <end position="642"/>
    </location>
</feature>
<dbReference type="SMR" id="A0A2S1BJL0"/>
<dbReference type="Pfam" id="PF00069">
    <property type="entry name" value="Pkinase"/>
    <property type="match status" value="1"/>
</dbReference>
<dbReference type="Gene3D" id="1.10.510.10">
    <property type="entry name" value="Transferase(Phosphotransferase) domain 1"/>
    <property type="match status" value="1"/>
</dbReference>
<dbReference type="GO" id="GO:0042594">
    <property type="term" value="P:response to starvation"/>
    <property type="evidence" value="ECO:0007669"/>
    <property type="project" value="TreeGrafter"/>
</dbReference>
<keyword evidence="1" id="KW-0808">Transferase</keyword>
<evidence type="ECO:0000256" key="5">
    <source>
        <dbReference type="PROSITE-ProRule" id="PRU10141"/>
    </source>
</evidence>
<dbReference type="PANTHER" id="PTHR24348">
    <property type="entry name" value="SERINE/THREONINE-PROTEIN KINASE UNC-51-RELATED"/>
    <property type="match status" value="1"/>
</dbReference>
<dbReference type="GO" id="GO:0000422">
    <property type="term" value="P:autophagy of mitochondrion"/>
    <property type="evidence" value="ECO:0007669"/>
    <property type="project" value="TreeGrafter"/>
</dbReference>
<dbReference type="PROSITE" id="PS00107">
    <property type="entry name" value="PROTEIN_KINASE_ATP"/>
    <property type="match status" value="1"/>
</dbReference>